<evidence type="ECO:0000256" key="2">
    <source>
        <dbReference type="ARBA" id="ARBA00022798"/>
    </source>
</evidence>
<evidence type="ECO:0000313" key="7">
    <source>
        <dbReference type="Proteomes" id="UP001153076"/>
    </source>
</evidence>
<name>A0A9Q1QG87_9CARY</name>
<dbReference type="SUPFAM" id="SSF51695">
    <property type="entry name" value="PLC-like phosphodiesterases"/>
    <property type="match status" value="1"/>
</dbReference>
<dbReference type="InterPro" id="IPR030395">
    <property type="entry name" value="GP_PDE_dom"/>
</dbReference>
<keyword evidence="3" id="KW-0378">Hydrolase</keyword>
<dbReference type="Proteomes" id="UP001153076">
    <property type="component" value="Unassembled WGS sequence"/>
</dbReference>
<evidence type="ECO:0000256" key="3">
    <source>
        <dbReference type="ARBA" id="ARBA00022801"/>
    </source>
</evidence>
<evidence type="ECO:0000259" key="5">
    <source>
        <dbReference type="Pfam" id="PF03009"/>
    </source>
</evidence>
<reference evidence="6" key="1">
    <citation type="submission" date="2022-04" db="EMBL/GenBank/DDBJ databases">
        <title>Carnegiea gigantea Genome sequencing and assembly v2.</title>
        <authorList>
            <person name="Copetti D."/>
            <person name="Sanderson M.J."/>
            <person name="Burquez A."/>
            <person name="Wojciechowski M.F."/>
        </authorList>
    </citation>
    <scope>NUCLEOTIDE SEQUENCE</scope>
    <source>
        <strain evidence="6">SGP5-SGP5p</strain>
        <tissue evidence="6">Aerial part</tissue>
    </source>
</reference>
<organism evidence="6 7">
    <name type="scientific">Carnegiea gigantea</name>
    <dbReference type="NCBI Taxonomy" id="171969"/>
    <lineage>
        <taxon>Eukaryota</taxon>
        <taxon>Viridiplantae</taxon>
        <taxon>Streptophyta</taxon>
        <taxon>Embryophyta</taxon>
        <taxon>Tracheophyta</taxon>
        <taxon>Spermatophyta</taxon>
        <taxon>Magnoliopsida</taxon>
        <taxon>eudicotyledons</taxon>
        <taxon>Gunneridae</taxon>
        <taxon>Pentapetalae</taxon>
        <taxon>Caryophyllales</taxon>
        <taxon>Cactineae</taxon>
        <taxon>Cactaceae</taxon>
        <taxon>Cactoideae</taxon>
        <taxon>Echinocereeae</taxon>
        <taxon>Carnegiea</taxon>
    </lineage>
</organism>
<dbReference type="OrthoDB" id="1058301at2759"/>
<feature type="domain" description="GP-PDE" evidence="5">
    <location>
        <begin position="73"/>
        <end position="161"/>
    </location>
</feature>
<sequence>MKENSILSFNATATFNIDYIESDVQGTIYEKRVTGLNLCEFVAYAPQKEAGEVGKPLQRETKDGKIIRWDVTSDDTLCTLQEAFEKVDPKLGFNIEQKFDDNIVYQEDFVVAFEYAQERPIIFSTFQPDAALHMRKLQSTYPVLFLTNGGTEIYYDVQRNSLEEALKLCLEAVCKALFLKLRRSLET</sequence>
<protein>
    <recommendedName>
        <fullName evidence="1">glycerophosphodiester phosphodiesterase</fullName>
        <ecNumber evidence="1">3.1.4.46</ecNumber>
    </recommendedName>
</protein>
<gene>
    <name evidence="6" type="ORF">Cgig2_006484</name>
</gene>
<dbReference type="GO" id="GO:0006071">
    <property type="term" value="P:glycerol metabolic process"/>
    <property type="evidence" value="ECO:0007669"/>
    <property type="project" value="UniProtKB-KW"/>
</dbReference>
<evidence type="ECO:0000256" key="4">
    <source>
        <dbReference type="ARBA" id="ARBA00047512"/>
    </source>
</evidence>
<dbReference type="PANTHER" id="PTHR22958:SF1">
    <property type="entry name" value="GLYCEROPHOSPHOCHOLINE PHOSPHODIESTERASE GPCPD1"/>
    <property type="match status" value="1"/>
</dbReference>
<dbReference type="InterPro" id="IPR017946">
    <property type="entry name" value="PLC-like_Pdiesterase_TIM-brl"/>
</dbReference>
<dbReference type="GO" id="GO:0046475">
    <property type="term" value="P:glycerophospholipid catabolic process"/>
    <property type="evidence" value="ECO:0007669"/>
    <property type="project" value="TreeGrafter"/>
</dbReference>
<evidence type="ECO:0000313" key="6">
    <source>
        <dbReference type="EMBL" id="KAJ8440431.1"/>
    </source>
</evidence>
<evidence type="ECO:0000256" key="1">
    <source>
        <dbReference type="ARBA" id="ARBA00012247"/>
    </source>
</evidence>
<accession>A0A9Q1QG87</accession>
<keyword evidence="2" id="KW-0319">Glycerol metabolism</keyword>
<dbReference type="EC" id="3.1.4.46" evidence="1"/>
<comment type="catalytic activity">
    <reaction evidence="4">
        <text>a sn-glycero-3-phosphodiester + H2O = an alcohol + sn-glycerol 3-phosphate + H(+)</text>
        <dbReference type="Rhea" id="RHEA:12969"/>
        <dbReference type="ChEBI" id="CHEBI:15377"/>
        <dbReference type="ChEBI" id="CHEBI:15378"/>
        <dbReference type="ChEBI" id="CHEBI:30879"/>
        <dbReference type="ChEBI" id="CHEBI:57597"/>
        <dbReference type="ChEBI" id="CHEBI:83408"/>
        <dbReference type="EC" id="3.1.4.46"/>
    </reaction>
</comment>
<dbReference type="PANTHER" id="PTHR22958">
    <property type="entry name" value="GLYCEROPHOSPHORYL DIESTER PHOSPHODIESTERASE"/>
    <property type="match status" value="1"/>
</dbReference>
<dbReference type="InterPro" id="IPR051578">
    <property type="entry name" value="GDPD"/>
</dbReference>
<proteinExistence type="predicted"/>
<dbReference type="EMBL" id="JAKOGI010000190">
    <property type="protein sequence ID" value="KAJ8440431.1"/>
    <property type="molecule type" value="Genomic_DNA"/>
</dbReference>
<dbReference type="Gene3D" id="3.20.20.190">
    <property type="entry name" value="Phosphatidylinositol (PI) phosphodiesterase"/>
    <property type="match status" value="1"/>
</dbReference>
<comment type="caution">
    <text evidence="6">The sequence shown here is derived from an EMBL/GenBank/DDBJ whole genome shotgun (WGS) entry which is preliminary data.</text>
</comment>
<dbReference type="Pfam" id="PF03009">
    <property type="entry name" value="GDPD"/>
    <property type="match status" value="1"/>
</dbReference>
<dbReference type="GO" id="GO:0008889">
    <property type="term" value="F:glycerophosphodiester phosphodiesterase activity"/>
    <property type="evidence" value="ECO:0007669"/>
    <property type="project" value="UniProtKB-EC"/>
</dbReference>
<keyword evidence="7" id="KW-1185">Reference proteome</keyword>
<dbReference type="AlphaFoldDB" id="A0A9Q1QG87"/>